<reference evidence="2" key="1">
    <citation type="submission" date="2014-09" db="EMBL/GenBank/DDBJ databases">
        <title>Vibrio variabilis JCM 19239. (C206) whole genome shotgun sequence.</title>
        <authorList>
            <person name="Sawabe T."/>
            <person name="Meirelles P."/>
            <person name="Nakanishi M."/>
            <person name="Sayaka M."/>
            <person name="Hattori M."/>
            <person name="Ohkuma M."/>
        </authorList>
    </citation>
    <scope>NUCLEOTIDE SEQUENCE [LARGE SCALE GENOMIC DNA]</scope>
    <source>
        <strain evidence="2">JCM 19239</strain>
    </source>
</reference>
<dbReference type="EMBL" id="BBMS01000010">
    <property type="protein sequence ID" value="GAL25435.1"/>
    <property type="molecule type" value="Genomic_DNA"/>
</dbReference>
<dbReference type="Proteomes" id="UP000029223">
    <property type="component" value="Unassembled WGS sequence"/>
</dbReference>
<comment type="caution">
    <text evidence="1">The sequence shown here is derived from an EMBL/GenBank/DDBJ whole genome shotgun (WGS) entry which is preliminary data.</text>
</comment>
<sequence length="43" mass="5083">MFFSSHSKKVKCCRHNGKKDAFGDVWSAENILDEFDQPFIKKY</sequence>
<organism evidence="1 2">
    <name type="scientific">Vibrio variabilis</name>
    <dbReference type="NCBI Taxonomy" id="990271"/>
    <lineage>
        <taxon>Bacteria</taxon>
        <taxon>Pseudomonadati</taxon>
        <taxon>Pseudomonadota</taxon>
        <taxon>Gammaproteobacteria</taxon>
        <taxon>Vibrionales</taxon>
        <taxon>Vibrionaceae</taxon>
        <taxon>Vibrio</taxon>
    </lineage>
</organism>
<gene>
    <name evidence="1" type="ORF">JCM19239_3709</name>
</gene>
<name>A0ABQ0J9J1_9VIBR</name>
<evidence type="ECO:0000313" key="1">
    <source>
        <dbReference type="EMBL" id="GAL25435.1"/>
    </source>
</evidence>
<protein>
    <submittedName>
        <fullName evidence="1">Uncharacterized protein</fullName>
    </submittedName>
</protein>
<evidence type="ECO:0000313" key="2">
    <source>
        <dbReference type="Proteomes" id="UP000029223"/>
    </source>
</evidence>
<proteinExistence type="predicted"/>
<keyword evidence="2" id="KW-1185">Reference proteome</keyword>
<accession>A0ABQ0J9J1</accession>